<sequence>ISNAQGSHNGVLSGMNGQSLLPQVPSRPLNKIVWNGQIAWQANQPGTPHRQELSCDILAVAISSSTSNNVSLDKYQRNLWPDKMVITGVTSTKDLGHSSESQSYVLLCPNTQPGPNASQNKERFEILKRSLEKRNIVGQIRFPDSPIQNTGMAIFVNKDQLCGKLYLDSPMPRKLVNIQPGQQQPVRPSTSQQTQPPSQQIAQQTSQQAQQPPQQQVQQSPQQSQVKPQPPPQIIRTSQMQAVPMQTAQLQAAQMQMQQLQALQQMR</sequence>
<feature type="non-terminal residue" evidence="2">
    <location>
        <position position="1"/>
    </location>
</feature>
<proteinExistence type="predicted"/>
<dbReference type="EMBL" id="CAJVPJ010006557">
    <property type="protein sequence ID" value="CAG8669598.1"/>
    <property type="molecule type" value="Genomic_DNA"/>
</dbReference>
<protein>
    <submittedName>
        <fullName evidence="2">5081_t:CDS:1</fullName>
    </submittedName>
</protein>
<evidence type="ECO:0000313" key="3">
    <source>
        <dbReference type="Proteomes" id="UP000789572"/>
    </source>
</evidence>
<feature type="region of interest" description="Disordered" evidence="1">
    <location>
        <begin position="179"/>
        <end position="241"/>
    </location>
</feature>
<gene>
    <name evidence="2" type="ORF">POCULU_LOCUS10894</name>
</gene>
<keyword evidence="3" id="KW-1185">Reference proteome</keyword>
<organism evidence="2 3">
    <name type="scientific">Paraglomus occultum</name>
    <dbReference type="NCBI Taxonomy" id="144539"/>
    <lineage>
        <taxon>Eukaryota</taxon>
        <taxon>Fungi</taxon>
        <taxon>Fungi incertae sedis</taxon>
        <taxon>Mucoromycota</taxon>
        <taxon>Glomeromycotina</taxon>
        <taxon>Glomeromycetes</taxon>
        <taxon>Paraglomerales</taxon>
        <taxon>Paraglomeraceae</taxon>
        <taxon>Paraglomus</taxon>
    </lineage>
</organism>
<feature type="non-terminal residue" evidence="2">
    <location>
        <position position="267"/>
    </location>
</feature>
<dbReference type="Proteomes" id="UP000789572">
    <property type="component" value="Unassembled WGS sequence"/>
</dbReference>
<feature type="compositionally biased region" description="Low complexity" evidence="1">
    <location>
        <begin position="182"/>
        <end position="227"/>
    </location>
</feature>
<dbReference type="AlphaFoldDB" id="A0A9N9E9N5"/>
<evidence type="ECO:0000313" key="2">
    <source>
        <dbReference type="EMBL" id="CAG8669598.1"/>
    </source>
</evidence>
<reference evidence="2" key="1">
    <citation type="submission" date="2021-06" db="EMBL/GenBank/DDBJ databases">
        <authorList>
            <person name="Kallberg Y."/>
            <person name="Tangrot J."/>
            <person name="Rosling A."/>
        </authorList>
    </citation>
    <scope>NUCLEOTIDE SEQUENCE</scope>
    <source>
        <strain evidence="2">IA702</strain>
    </source>
</reference>
<evidence type="ECO:0000256" key="1">
    <source>
        <dbReference type="SAM" id="MobiDB-lite"/>
    </source>
</evidence>
<comment type="caution">
    <text evidence="2">The sequence shown here is derived from an EMBL/GenBank/DDBJ whole genome shotgun (WGS) entry which is preliminary data.</text>
</comment>
<name>A0A9N9E9N5_9GLOM</name>
<accession>A0A9N9E9N5</accession>